<feature type="non-terminal residue" evidence="1">
    <location>
        <position position="72"/>
    </location>
</feature>
<evidence type="ECO:0000313" key="1">
    <source>
        <dbReference type="EMBL" id="KZP21981.1"/>
    </source>
</evidence>
<evidence type="ECO:0000313" key="2">
    <source>
        <dbReference type="Proteomes" id="UP000076532"/>
    </source>
</evidence>
<organism evidence="1 2">
    <name type="scientific">Athelia psychrophila</name>
    <dbReference type="NCBI Taxonomy" id="1759441"/>
    <lineage>
        <taxon>Eukaryota</taxon>
        <taxon>Fungi</taxon>
        <taxon>Dikarya</taxon>
        <taxon>Basidiomycota</taxon>
        <taxon>Agaricomycotina</taxon>
        <taxon>Agaricomycetes</taxon>
        <taxon>Agaricomycetidae</taxon>
        <taxon>Atheliales</taxon>
        <taxon>Atheliaceae</taxon>
        <taxon>Athelia</taxon>
    </lineage>
</organism>
<dbReference type="AlphaFoldDB" id="A0A166KK01"/>
<keyword evidence="2" id="KW-1185">Reference proteome</keyword>
<sequence>MARGKPYSDDLREVIISLARHLDIDSIVQYTEGRCKHRSIERLLAEYRRKGLITCKCTAKNLRGAKRTLTAV</sequence>
<protein>
    <submittedName>
        <fullName evidence="1">Uncharacterized protein</fullName>
    </submittedName>
</protein>
<dbReference type="EMBL" id="KV417543">
    <property type="protein sequence ID" value="KZP21981.1"/>
    <property type="molecule type" value="Genomic_DNA"/>
</dbReference>
<dbReference type="Proteomes" id="UP000076532">
    <property type="component" value="Unassembled WGS sequence"/>
</dbReference>
<proteinExistence type="predicted"/>
<name>A0A166KK01_9AGAM</name>
<reference evidence="1 2" key="1">
    <citation type="journal article" date="2016" name="Mol. Biol. Evol.">
        <title>Comparative Genomics of Early-Diverging Mushroom-Forming Fungi Provides Insights into the Origins of Lignocellulose Decay Capabilities.</title>
        <authorList>
            <person name="Nagy L.G."/>
            <person name="Riley R."/>
            <person name="Tritt A."/>
            <person name="Adam C."/>
            <person name="Daum C."/>
            <person name="Floudas D."/>
            <person name="Sun H."/>
            <person name="Yadav J.S."/>
            <person name="Pangilinan J."/>
            <person name="Larsson K.H."/>
            <person name="Matsuura K."/>
            <person name="Barry K."/>
            <person name="Labutti K."/>
            <person name="Kuo R."/>
            <person name="Ohm R.A."/>
            <person name="Bhattacharya S.S."/>
            <person name="Shirouzu T."/>
            <person name="Yoshinaga Y."/>
            <person name="Martin F.M."/>
            <person name="Grigoriev I.V."/>
            <person name="Hibbett D.S."/>
        </authorList>
    </citation>
    <scope>NUCLEOTIDE SEQUENCE [LARGE SCALE GENOMIC DNA]</scope>
    <source>
        <strain evidence="1 2">CBS 109695</strain>
    </source>
</reference>
<dbReference type="OrthoDB" id="2266637at2759"/>
<accession>A0A166KK01</accession>
<gene>
    <name evidence="1" type="ORF">FIBSPDRAFT_860149</name>
</gene>